<proteinExistence type="inferred from homology"/>
<accession>A0A4E0S119</accession>
<evidence type="ECO:0000256" key="1">
    <source>
        <dbReference type="ARBA" id="ARBA00004651"/>
    </source>
</evidence>
<evidence type="ECO:0000256" key="3">
    <source>
        <dbReference type="ARBA" id="ARBA00022606"/>
    </source>
</evidence>
<evidence type="ECO:0000313" key="11">
    <source>
        <dbReference type="EMBL" id="THK33020.1"/>
    </source>
</evidence>
<keyword evidence="4 10" id="KW-0812">Transmembrane</keyword>
<feature type="transmembrane region" description="Helical" evidence="10">
    <location>
        <begin position="63"/>
        <end position="85"/>
    </location>
</feature>
<sequence length="388" mass="45016">MDNIFDYSCYRFTKHSLQCIGHWPFQSRRDKIFLRCLTFFLISTILIPKIIKLIESLNDLDMVVECLPIIGCYIVGMIKFFNWIIMEDHMKQLLLTIKRNWEDLNVESELEVLHQYSDQSRRLNIAYTTCCYSVLLFYFCSPAVPKILDIIKPLNGSRPRIPLYHTEFFIDQDKYYVHLLIHAYLTVPVGLSYAVFFDNLFATLIHHACGMIEILKLRLEALHIKNTTQGPIKFEIVMNRIRTSSDLQTEIFKFIEKLEAAYSFALLIIVAVNMILIITAGVAAVVKMSHPNEMIRVTIVNMCALTHLFWSSWLGHNLIVHSEHIFLSTLSKWYLSPSPLQSILIPIMVRSMKPCRLTAGKLYTMSMESFGAMVKTIMSFMTVLNSMR</sequence>
<evidence type="ECO:0000256" key="6">
    <source>
        <dbReference type="ARBA" id="ARBA00022989"/>
    </source>
</evidence>
<keyword evidence="2" id="KW-1003">Cell membrane</keyword>
<dbReference type="GO" id="GO:0005549">
    <property type="term" value="F:odorant binding"/>
    <property type="evidence" value="ECO:0007669"/>
    <property type="project" value="InterPro"/>
</dbReference>
<comment type="similarity">
    <text evidence="10">Belongs to the insect chemoreceptor superfamily. Heteromeric odorant receptor channel (TC 1.A.69) family.</text>
</comment>
<gene>
    <name evidence="11" type="primary">Or136</name>
    <name evidence="11" type="ORF">DALL_DALL000200</name>
</gene>
<evidence type="ECO:0000256" key="2">
    <source>
        <dbReference type="ARBA" id="ARBA00022475"/>
    </source>
</evidence>
<keyword evidence="6 10" id="KW-1133">Transmembrane helix</keyword>
<dbReference type="PANTHER" id="PTHR21137:SF35">
    <property type="entry name" value="ODORANT RECEPTOR 19A-RELATED"/>
    <property type="match status" value="1"/>
</dbReference>
<comment type="subcellular location">
    <subcellularLocation>
        <location evidence="1 10">Cell membrane</location>
        <topology evidence="1 10">Multi-pass membrane protein</topology>
    </subcellularLocation>
</comment>
<dbReference type="AlphaFoldDB" id="A0A4E0S119"/>
<protein>
    <recommendedName>
        <fullName evidence="10">Odorant receptor</fullName>
    </recommendedName>
</protein>
<evidence type="ECO:0000256" key="4">
    <source>
        <dbReference type="ARBA" id="ARBA00022692"/>
    </source>
</evidence>
<evidence type="ECO:0000313" key="12">
    <source>
        <dbReference type="Proteomes" id="UP000297026"/>
    </source>
</evidence>
<feature type="transmembrane region" description="Helical" evidence="10">
    <location>
        <begin position="175"/>
        <end position="196"/>
    </location>
</feature>
<keyword evidence="9 10" id="KW-0807">Transducer</keyword>
<name>A0A4E0S119_9HYME</name>
<dbReference type="GO" id="GO:0004984">
    <property type="term" value="F:olfactory receptor activity"/>
    <property type="evidence" value="ECO:0007669"/>
    <property type="project" value="InterPro"/>
</dbReference>
<keyword evidence="12" id="KW-1185">Reference proteome</keyword>
<dbReference type="Proteomes" id="UP000297026">
    <property type="component" value="Unassembled WGS sequence"/>
</dbReference>
<dbReference type="InterPro" id="IPR004117">
    <property type="entry name" value="7tm6_olfct_rcpt"/>
</dbReference>
<evidence type="ECO:0000256" key="10">
    <source>
        <dbReference type="RuleBase" id="RU351113"/>
    </source>
</evidence>
<evidence type="ECO:0000256" key="5">
    <source>
        <dbReference type="ARBA" id="ARBA00022725"/>
    </source>
</evidence>
<dbReference type="GO" id="GO:0007165">
    <property type="term" value="P:signal transduction"/>
    <property type="evidence" value="ECO:0007669"/>
    <property type="project" value="UniProtKB-KW"/>
</dbReference>
<keyword evidence="5 10" id="KW-0552">Olfaction</keyword>
<feature type="transmembrane region" description="Helical" evidence="10">
    <location>
        <begin position="262"/>
        <end position="286"/>
    </location>
</feature>
<keyword evidence="3 10" id="KW-0716">Sensory transduction</keyword>
<comment type="caution">
    <text evidence="10">Lacks conserved residue(s) required for the propagation of feature annotation.</text>
</comment>
<dbReference type="OrthoDB" id="7696577at2759"/>
<dbReference type="EMBL" id="ML158619">
    <property type="protein sequence ID" value="THK33020.1"/>
    <property type="molecule type" value="Genomic_DNA"/>
</dbReference>
<keyword evidence="7 10" id="KW-0472">Membrane</keyword>
<feature type="transmembrane region" description="Helical" evidence="10">
    <location>
        <begin position="32"/>
        <end position="51"/>
    </location>
</feature>
<organism evidence="11 12">
    <name type="scientific">Diachasma alloeum</name>
    <dbReference type="NCBI Taxonomy" id="454923"/>
    <lineage>
        <taxon>Eukaryota</taxon>
        <taxon>Metazoa</taxon>
        <taxon>Ecdysozoa</taxon>
        <taxon>Arthropoda</taxon>
        <taxon>Hexapoda</taxon>
        <taxon>Insecta</taxon>
        <taxon>Pterygota</taxon>
        <taxon>Neoptera</taxon>
        <taxon>Endopterygota</taxon>
        <taxon>Hymenoptera</taxon>
        <taxon>Apocrita</taxon>
        <taxon>Ichneumonoidea</taxon>
        <taxon>Braconidae</taxon>
        <taxon>Opiinae</taxon>
        <taxon>Diachasma</taxon>
    </lineage>
</organism>
<evidence type="ECO:0000256" key="8">
    <source>
        <dbReference type="ARBA" id="ARBA00023170"/>
    </source>
</evidence>
<dbReference type="Pfam" id="PF02949">
    <property type="entry name" value="7tm_6"/>
    <property type="match status" value="1"/>
</dbReference>
<dbReference type="PANTHER" id="PTHR21137">
    <property type="entry name" value="ODORANT RECEPTOR"/>
    <property type="match status" value="1"/>
</dbReference>
<evidence type="ECO:0000256" key="9">
    <source>
        <dbReference type="ARBA" id="ARBA00023224"/>
    </source>
</evidence>
<keyword evidence="8 10" id="KW-0675">Receptor</keyword>
<feature type="transmembrane region" description="Helical" evidence="10">
    <location>
        <begin position="125"/>
        <end position="144"/>
    </location>
</feature>
<dbReference type="GO" id="GO:0005886">
    <property type="term" value="C:plasma membrane"/>
    <property type="evidence" value="ECO:0007669"/>
    <property type="project" value="UniProtKB-SubCell"/>
</dbReference>
<reference evidence="11" key="1">
    <citation type="submission" date="2019-02" db="EMBL/GenBank/DDBJ databases">
        <title>Genome of the parasitoid wasp Diachasma alloeum, an emerging model for ecological speciation and transitions to asexual reproduction.</title>
        <authorList>
            <person name="Robertson H.M."/>
            <person name="Walden K.K."/>
            <person name="Tvedte E.S."/>
            <person name="Hood G.R."/>
            <person name="Feder J.L."/>
            <person name="Forbes A.A."/>
            <person name="Logsdon J.M."/>
            <person name="Mcelroy K.E."/>
        </authorList>
    </citation>
    <scope>NUCLEOTIDE SEQUENCE [LARGE SCALE GENOMIC DNA]</scope>
    <source>
        <strain evidence="11">Michigan</strain>
    </source>
</reference>
<evidence type="ECO:0000256" key="7">
    <source>
        <dbReference type="ARBA" id="ARBA00023136"/>
    </source>
</evidence>